<evidence type="ECO:0000259" key="1">
    <source>
        <dbReference type="Pfam" id="PF17919"/>
    </source>
</evidence>
<dbReference type="EMBL" id="QJKJ01001211">
    <property type="protein sequence ID" value="RDY08773.1"/>
    <property type="molecule type" value="Genomic_DNA"/>
</dbReference>
<dbReference type="SUPFAM" id="SSF56672">
    <property type="entry name" value="DNA/RNA polymerases"/>
    <property type="match status" value="1"/>
</dbReference>
<name>A0A371I171_MUCPR</name>
<protein>
    <submittedName>
        <fullName evidence="2">Retrovirus-related Pol polyprotein</fullName>
    </submittedName>
</protein>
<gene>
    <name evidence="2" type="primary">pol</name>
    <name evidence="2" type="ORF">CR513_06952</name>
</gene>
<feature type="non-terminal residue" evidence="2">
    <location>
        <position position="1"/>
    </location>
</feature>
<sequence>MISIFSDLLEDCMKVFMDDFTVYAESFEACLDNLSKVLCRFIDSNLVLNFEKCHFMVTEGIILGHLVSTKGIKVDKAKIDVISSFPNPASVWEVRSFLGHDANFIFDQPCVDAFEEMKRRLMSAPILQLPNLELLFELMCDASNSTLGAVLGQRVALKYFLKKPDAKLRLIWWMLLLPEFDVEIKDKKGAENAVVDHLSRLEREVEPIPIRDEFLNEQIL</sequence>
<dbReference type="Pfam" id="PF17919">
    <property type="entry name" value="RT_RNaseH_2"/>
    <property type="match status" value="1"/>
</dbReference>
<dbReference type="PANTHER" id="PTHR34072:SF57">
    <property type="entry name" value="RNA-DIRECTED DNA POLYMERASE"/>
    <property type="match status" value="1"/>
</dbReference>
<dbReference type="PANTHER" id="PTHR34072">
    <property type="entry name" value="ENZYMATIC POLYPROTEIN-RELATED"/>
    <property type="match status" value="1"/>
</dbReference>
<evidence type="ECO:0000313" key="3">
    <source>
        <dbReference type="Proteomes" id="UP000257109"/>
    </source>
</evidence>
<proteinExistence type="predicted"/>
<dbReference type="InterPro" id="IPR043128">
    <property type="entry name" value="Rev_trsase/Diguanyl_cyclase"/>
</dbReference>
<accession>A0A371I171</accession>
<feature type="domain" description="Reverse transcriptase/retrotransposon-derived protein RNase H-like" evidence="1">
    <location>
        <begin position="107"/>
        <end position="154"/>
    </location>
</feature>
<comment type="caution">
    <text evidence="2">The sequence shown here is derived from an EMBL/GenBank/DDBJ whole genome shotgun (WGS) entry which is preliminary data.</text>
</comment>
<dbReference type="Proteomes" id="UP000257109">
    <property type="component" value="Unassembled WGS sequence"/>
</dbReference>
<dbReference type="AlphaFoldDB" id="A0A371I171"/>
<dbReference type="OrthoDB" id="532959at2759"/>
<dbReference type="Gene3D" id="3.30.70.270">
    <property type="match status" value="1"/>
</dbReference>
<dbReference type="InterPro" id="IPR041577">
    <property type="entry name" value="RT_RNaseH_2"/>
</dbReference>
<reference evidence="2" key="1">
    <citation type="submission" date="2018-05" db="EMBL/GenBank/DDBJ databases">
        <title>Draft genome of Mucuna pruriens seed.</title>
        <authorList>
            <person name="Nnadi N.E."/>
            <person name="Vos R."/>
            <person name="Hasami M.H."/>
            <person name="Devisetty U.K."/>
            <person name="Aguiy J.C."/>
        </authorList>
    </citation>
    <scope>NUCLEOTIDE SEQUENCE [LARGE SCALE GENOMIC DNA]</scope>
    <source>
        <strain evidence="2">JCA_2017</strain>
    </source>
</reference>
<organism evidence="2 3">
    <name type="scientific">Mucuna pruriens</name>
    <name type="common">Velvet bean</name>
    <name type="synonym">Dolichos pruriens</name>
    <dbReference type="NCBI Taxonomy" id="157652"/>
    <lineage>
        <taxon>Eukaryota</taxon>
        <taxon>Viridiplantae</taxon>
        <taxon>Streptophyta</taxon>
        <taxon>Embryophyta</taxon>
        <taxon>Tracheophyta</taxon>
        <taxon>Spermatophyta</taxon>
        <taxon>Magnoliopsida</taxon>
        <taxon>eudicotyledons</taxon>
        <taxon>Gunneridae</taxon>
        <taxon>Pentapetalae</taxon>
        <taxon>rosids</taxon>
        <taxon>fabids</taxon>
        <taxon>Fabales</taxon>
        <taxon>Fabaceae</taxon>
        <taxon>Papilionoideae</taxon>
        <taxon>50 kb inversion clade</taxon>
        <taxon>NPAAA clade</taxon>
        <taxon>indigoferoid/millettioid clade</taxon>
        <taxon>Phaseoleae</taxon>
        <taxon>Mucuna</taxon>
    </lineage>
</organism>
<keyword evidence="3" id="KW-1185">Reference proteome</keyword>
<dbReference type="InterPro" id="IPR043502">
    <property type="entry name" value="DNA/RNA_pol_sf"/>
</dbReference>
<evidence type="ECO:0000313" key="2">
    <source>
        <dbReference type="EMBL" id="RDY08773.1"/>
    </source>
</evidence>